<dbReference type="AlphaFoldDB" id="A0A9Q5HUG3"/>
<proteinExistence type="predicted"/>
<feature type="compositionally biased region" description="Low complexity" evidence="1">
    <location>
        <begin position="16"/>
        <end position="33"/>
    </location>
</feature>
<comment type="caution">
    <text evidence="3">The sequence shown here is derived from an EMBL/GenBank/DDBJ whole genome shotgun (WGS) entry which is preliminary data.</text>
</comment>
<keyword evidence="4" id="KW-1185">Reference proteome</keyword>
<evidence type="ECO:0000313" key="3">
    <source>
        <dbReference type="EMBL" id="OCB86217.1"/>
    </source>
</evidence>
<sequence>MARFRAFFDESDEEGSSSSSSTRSPRQSKSKSTNGKPLHQPSYAAPGSTDSSTEDSEDDESYAAEEDAGSSDVTGEDESTQGEEVGEEESAAWAKQLNLEPHKVNVMQTSLFRIPDMEKVTTKDNFTFLRRRLPSDIISEKKASRTRTSFAQPLSQPPPRKYVRVSLDESVSATNENVYVDAGLSMGRSFRVGWGPGNKLVHVGTLISTDSSPSTANSSIVNITSLKVDSPATPDLLQHLLSNSELVSPSDENDHTPSAWPKPDVTFSSFSALFLARDRSHGASVFRLCHALFDPINLHLKDDVPSDIRSRVIALRRADALSSWLARTVAASIERDIKGVSSSDSAQLAFLYLTGYQVERAAEALMDKGNVRLATIVSQIPGDAEFRTDIAEQLEIWKEEKVDAYMSEPIRKLYALAAGEVVALDGSTRDRNIDMVKGLDWLRVLGLLLWYSASFDASLDETFKVYEEFIEANYDKVGYPTPWYSKSTPTHRCSKDGLFKLMKLSLTPSMRLESALEPFGFSSNPRDYRMPWFLYILLSRCLRIRDFIDRQVSVAMDVDTGSTQEVEGYSQVANILTTSFAGQLEQEELIQESAYVLLFLEDEVMRKSAIKELLSRSAPLLDEYKTAGLCGSLRIPMEWVDEAKATYAFYSGDVYLAYELYTDAKAYQSAHELAITYLAPEAVLRDEIDVLTRLFTTLDANRVSGFDVGGQLFIDYARIVSRVPELREVQLEGTELTEAEKSELDALNTRIPRLIEILPDVLHDKPGTGDHCKAALSHMLSRLLDCVDPSVEVDMRAGLVEEGALINHVHASAYGSFMSTIENMA</sequence>
<accession>A0A9Q5HUG3</accession>
<evidence type="ECO:0000313" key="4">
    <source>
        <dbReference type="Proteomes" id="UP000757232"/>
    </source>
</evidence>
<feature type="region of interest" description="Disordered" evidence="1">
    <location>
        <begin position="1"/>
        <end position="91"/>
    </location>
</feature>
<feature type="compositionally biased region" description="Acidic residues" evidence="1">
    <location>
        <begin position="52"/>
        <end position="90"/>
    </location>
</feature>
<name>A0A9Q5HUG3_SANBA</name>
<evidence type="ECO:0000256" key="1">
    <source>
        <dbReference type="SAM" id="MobiDB-lite"/>
    </source>
</evidence>
<reference evidence="3" key="1">
    <citation type="submission" date="2016-06" db="EMBL/GenBank/DDBJ databases">
        <title>Draft Genome sequence of the fungus Inonotus baumii.</title>
        <authorList>
            <person name="Zhu H."/>
            <person name="Lin W."/>
        </authorList>
    </citation>
    <scope>NUCLEOTIDE SEQUENCE</scope>
    <source>
        <strain evidence="3">821</strain>
    </source>
</reference>
<dbReference type="Gene3D" id="1.25.40.690">
    <property type="match status" value="1"/>
</dbReference>
<protein>
    <recommendedName>
        <fullName evidence="2">Nuclear pore complex protein NUP96 C-terminal domain-containing protein</fullName>
    </recommendedName>
</protein>
<gene>
    <name evidence="3" type="ORF">A7U60_g6807</name>
</gene>
<organism evidence="3 4">
    <name type="scientific">Sanghuangporus baumii</name>
    <name type="common">Phellinus baumii</name>
    <dbReference type="NCBI Taxonomy" id="108892"/>
    <lineage>
        <taxon>Eukaryota</taxon>
        <taxon>Fungi</taxon>
        <taxon>Dikarya</taxon>
        <taxon>Basidiomycota</taxon>
        <taxon>Agaricomycotina</taxon>
        <taxon>Agaricomycetes</taxon>
        <taxon>Hymenochaetales</taxon>
        <taxon>Hymenochaetaceae</taxon>
        <taxon>Sanghuangporus</taxon>
    </lineage>
</organism>
<evidence type="ECO:0000259" key="2">
    <source>
        <dbReference type="Pfam" id="PF12110"/>
    </source>
</evidence>
<dbReference type="EMBL" id="LNZH02000204">
    <property type="protein sequence ID" value="OCB86217.1"/>
    <property type="molecule type" value="Genomic_DNA"/>
</dbReference>
<dbReference type="Pfam" id="PF12110">
    <property type="entry name" value="Nup96"/>
    <property type="match status" value="1"/>
</dbReference>
<dbReference type="OrthoDB" id="3797628at2759"/>
<dbReference type="InterPro" id="IPR021967">
    <property type="entry name" value="Nup98_C"/>
</dbReference>
<feature type="domain" description="Nuclear pore complex protein NUP96 C-terminal" evidence="2">
    <location>
        <begin position="349"/>
        <end position="647"/>
    </location>
</feature>
<dbReference type="Proteomes" id="UP000757232">
    <property type="component" value="Unassembled WGS sequence"/>
</dbReference>